<protein>
    <submittedName>
        <fullName evidence="2">Amino acid ABC transporter substrate-binding protein, PAAT family</fullName>
    </submittedName>
</protein>
<dbReference type="RefSeq" id="WP_237158067.1">
    <property type="nucleotide sequence ID" value="NZ_CP014782.1"/>
</dbReference>
<dbReference type="KEGG" id="spsw:Sps_02529"/>
<evidence type="ECO:0000313" key="3">
    <source>
        <dbReference type="Proteomes" id="UP000189545"/>
    </source>
</evidence>
<dbReference type="EMBL" id="CP014782">
    <property type="protein sequence ID" value="AQS37683.1"/>
    <property type="molecule type" value="Genomic_DNA"/>
</dbReference>
<dbReference type="Proteomes" id="UP000189545">
    <property type="component" value="Chromosome"/>
</dbReference>
<accession>A0A1S6HQ78</accession>
<reference evidence="2 3" key="1">
    <citation type="submission" date="2016-03" db="EMBL/GenBank/DDBJ databases">
        <title>Complete genome sequence of Shewanella psychrophila WP2, a deep sea bacterium isolated from west Pacific sediment.</title>
        <authorList>
            <person name="Xu G."/>
            <person name="Jian H."/>
        </authorList>
    </citation>
    <scope>NUCLEOTIDE SEQUENCE [LARGE SCALE GENOMIC DNA]</scope>
    <source>
        <strain evidence="2 3">WP2</strain>
    </source>
</reference>
<sequence>MKPADRNFLQRLALDCIRCISLYCLLFFACFTLNRVHAEALQPTSPVIEICTIDILPYGIKTKINTSSSEYLTSGIYFDIANMLAEESGYLPHNEVYPYARIMLELKSGQTDMTIMFKYKELEQYVTYIAPLPSLKNVVIGLKGTNFTSLESLKGKKLAYLRGAKFSDDIDRDPDIIRFKTFDFVQAVKMLIVGHVDAVIGPMDPILSAALQLNKDINLFGEPFIVSERTPWVQISNKSLGKVSVIKLKSQFEQIIAKGELTKLRQKYLGKAR</sequence>
<organism evidence="2 3">
    <name type="scientific">Shewanella psychrophila</name>
    <dbReference type="NCBI Taxonomy" id="225848"/>
    <lineage>
        <taxon>Bacteria</taxon>
        <taxon>Pseudomonadati</taxon>
        <taxon>Pseudomonadota</taxon>
        <taxon>Gammaproteobacteria</taxon>
        <taxon>Alteromonadales</taxon>
        <taxon>Shewanellaceae</taxon>
        <taxon>Shewanella</taxon>
    </lineage>
</organism>
<dbReference type="SUPFAM" id="SSF53850">
    <property type="entry name" value="Periplasmic binding protein-like II"/>
    <property type="match status" value="1"/>
</dbReference>
<keyword evidence="3" id="KW-1185">Reference proteome</keyword>
<evidence type="ECO:0000259" key="1">
    <source>
        <dbReference type="Pfam" id="PF00497"/>
    </source>
</evidence>
<dbReference type="InterPro" id="IPR001638">
    <property type="entry name" value="Solute-binding_3/MltF_N"/>
</dbReference>
<dbReference type="AlphaFoldDB" id="A0A1S6HQ78"/>
<dbReference type="Gene3D" id="3.40.190.10">
    <property type="entry name" value="Periplasmic binding protein-like II"/>
    <property type="match status" value="2"/>
</dbReference>
<feature type="domain" description="Solute-binding protein family 3/N-terminal" evidence="1">
    <location>
        <begin position="74"/>
        <end position="271"/>
    </location>
</feature>
<dbReference type="Pfam" id="PF00497">
    <property type="entry name" value="SBP_bac_3"/>
    <property type="match status" value="1"/>
</dbReference>
<name>A0A1S6HQ78_9GAMM</name>
<dbReference type="STRING" id="225848.Sps_02529"/>
<evidence type="ECO:0000313" key="2">
    <source>
        <dbReference type="EMBL" id="AQS37683.1"/>
    </source>
</evidence>
<dbReference type="PROSITE" id="PS51257">
    <property type="entry name" value="PROKAR_LIPOPROTEIN"/>
    <property type="match status" value="1"/>
</dbReference>
<proteinExistence type="predicted"/>
<gene>
    <name evidence="2" type="ORF">Sps_02529</name>
</gene>